<name>A0AAD4WC92_PRUDU</name>
<dbReference type="Proteomes" id="UP001054821">
    <property type="component" value="Chromosome 3"/>
</dbReference>
<dbReference type="InterPro" id="IPR011009">
    <property type="entry name" value="Kinase-like_dom_sf"/>
</dbReference>
<dbReference type="SUPFAM" id="SSF56112">
    <property type="entry name" value="Protein kinase-like (PK-like)"/>
    <property type="match status" value="1"/>
</dbReference>
<comment type="caution">
    <text evidence="1">The sequence shown here is derived from an EMBL/GenBank/DDBJ whole genome shotgun (WGS) entry which is preliminary data.</text>
</comment>
<protein>
    <submittedName>
        <fullName evidence="1">Uncharacterized protein</fullName>
    </submittedName>
</protein>
<accession>A0AAD4WC92</accession>
<reference evidence="1 2" key="1">
    <citation type="journal article" date="2022" name="G3 (Bethesda)">
        <title>Whole-genome sequence and methylome profiling of the almond [Prunus dulcis (Mill.) D.A. Webb] cultivar 'Nonpareil'.</title>
        <authorList>
            <person name="D'Amico-Willman K.M."/>
            <person name="Ouma W.Z."/>
            <person name="Meulia T."/>
            <person name="Sideli G.M."/>
            <person name="Gradziel T.M."/>
            <person name="Fresnedo-Ramirez J."/>
        </authorList>
    </citation>
    <scope>NUCLEOTIDE SEQUENCE [LARGE SCALE GENOMIC DNA]</scope>
    <source>
        <strain evidence="1">Clone GOH B32 T37-40</strain>
    </source>
</reference>
<dbReference type="AlphaFoldDB" id="A0AAD4WC92"/>
<proteinExistence type="predicted"/>
<evidence type="ECO:0000313" key="1">
    <source>
        <dbReference type="EMBL" id="KAI5339452.1"/>
    </source>
</evidence>
<organism evidence="1 2">
    <name type="scientific">Prunus dulcis</name>
    <name type="common">Almond</name>
    <name type="synonym">Amygdalus dulcis</name>
    <dbReference type="NCBI Taxonomy" id="3755"/>
    <lineage>
        <taxon>Eukaryota</taxon>
        <taxon>Viridiplantae</taxon>
        <taxon>Streptophyta</taxon>
        <taxon>Embryophyta</taxon>
        <taxon>Tracheophyta</taxon>
        <taxon>Spermatophyta</taxon>
        <taxon>Magnoliopsida</taxon>
        <taxon>eudicotyledons</taxon>
        <taxon>Gunneridae</taxon>
        <taxon>Pentapetalae</taxon>
        <taxon>rosids</taxon>
        <taxon>fabids</taxon>
        <taxon>Rosales</taxon>
        <taxon>Rosaceae</taxon>
        <taxon>Amygdaloideae</taxon>
        <taxon>Amygdaleae</taxon>
        <taxon>Prunus</taxon>
    </lineage>
</organism>
<sequence length="145" mass="15770">MVRVQGQRKNRACRLLGASGFEAGCSEKGDLGRCIWVGHGFESWGETLGPHASDCFQISHHSCLVSDEAKDFLGKCFVWSPSERFTAAKLLNHPFVTNLDPVKELSSVSSSSSKKQILPLGSKTCHSKSNHCLPKATRFPIIGPA</sequence>
<dbReference type="EMBL" id="JAJFAZ020000003">
    <property type="protein sequence ID" value="KAI5339452.1"/>
    <property type="molecule type" value="Genomic_DNA"/>
</dbReference>
<keyword evidence="2" id="KW-1185">Reference proteome</keyword>
<gene>
    <name evidence="1" type="ORF">L3X38_018724</name>
</gene>
<evidence type="ECO:0000313" key="2">
    <source>
        <dbReference type="Proteomes" id="UP001054821"/>
    </source>
</evidence>
<dbReference type="Gene3D" id="1.10.510.10">
    <property type="entry name" value="Transferase(Phosphotransferase) domain 1"/>
    <property type="match status" value="1"/>
</dbReference>